<dbReference type="RefSeq" id="WP_353634529.1">
    <property type="nucleotide sequence ID" value="NZ_CP159204.1"/>
</dbReference>
<proteinExistence type="predicted"/>
<dbReference type="GeneID" id="91107841"/>
<evidence type="ECO:0000256" key="1">
    <source>
        <dbReference type="SAM" id="MobiDB-lite"/>
    </source>
</evidence>
<evidence type="ECO:0008006" key="3">
    <source>
        <dbReference type="Google" id="ProtNLM"/>
    </source>
</evidence>
<dbReference type="EMBL" id="CP159204">
    <property type="protein sequence ID" value="XCF16760.1"/>
    <property type="molecule type" value="Genomic_DNA"/>
</dbReference>
<name>A0AAU8CD16_9EURY</name>
<sequence length="57" mass="6345">MDGVDEAVTMTEPREADDEFGDVELEPHRSYKAPAAVRRLAAKLGFRSPNDPATERE</sequence>
<dbReference type="AlphaFoldDB" id="A0AAU8CD16"/>
<reference evidence="2" key="1">
    <citation type="submission" date="2024-06" db="EMBL/GenBank/DDBJ databases">
        <title>Genome Sequence of an extremely halophilic archaeon isolated from Permian era halite, Salado Formation, Carlsbad, New Mexico: Halobacterium sp. strain NMX12-1.</title>
        <authorList>
            <person name="Sotoa L."/>
            <person name="DasSarma P."/>
            <person name="Anton B.P."/>
            <person name="Vincze T."/>
            <person name="Verma I."/>
            <person name="Eralp B."/>
            <person name="Powers D.W."/>
            <person name="Dozier B.L."/>
            <person name="Roberts R.J."/>
            <person name="DasSarma S."/>
        </authorList>
    </citation>
    <scope>NUCLEOTIDE SEQUENCE</scope>
    <source>
        <strain evidence="2">NMX12-1</strain>
    </source>
</reference>
<accession>A0AAU8CD16</accession>
<gene>
    <name evidence="2" type="ORF">ABSL23_01785</name>
</gene>
<protein>
    <recommendedName>
        <fullName evidence="3">Type II toxin-antitoxin system HicA family toxin</fullName>
    </recommendedName>
</protein>
<dbReference type="KEGG" id="hanx:ABSL23_01785"/>
<evidence type="ECO:0000313" key="2">
    <source>
        <dbReference type="EMBL" id="XCF16760.1"/>
    </source>
</evidence>
<feature type="region of interest" description="Disordered" evidence="1">
    <location>
        <begin position="1"/>
        <end position="21"/>
    </location>
</feature>
<organism evidence="2">
    <name type="scientific">Halobacterium sp. NMX12-1</name>
    <dbReference type="NCBI Taxonomy" id="3166650"/>
    <lineage>
        <taxon>Archaea</taxon>
        <taxon>Methanobacteriati</taxon>
        <taxon>Methanobacteriota</taxon>
        <taxon>Stenosarchaea group</taxon>
        <taxon>Halobacteria</taxon>
        <taxon>Halobacteriales</taxon>
        <taxon>Halobacteriaceae</taxon>
        <taxon>Halobacterium</taxon>
    </lineage>
</organism>